<dbReference type="WBParaSite" id="nRc.2.0.1.t30298-RA">
    <property type="protein sequence ID" value="nRc.2.0.1.t30298-RA"/>
    <property type="gene ID" value="nRc.2.0.1.g30298"/>
</dbReference>
<dbReference type="FunFam" id="1.20.1410.10:FF:000001">
    <property type="entry name" value="Talin 2"/>
    <property type="match status" value="1"/>
</dbReference>
<sequence length="230" mass="24633">DQVDTASLNFDEQILEAAKSIANAVTALVKAASAAQRELVCQGRVEKGGGRPGSRPEFQQGDDEQWSEGLISAARMVAAAVHSLCEAANALVLGHASEEKLISAAKQVAASTAHLLVACKVKADMNSHAMHRLQAAGSAVKEATEHLVKAARQAIEAEDERTLIISNKMVSGIAQVLNAREEVLRKERELEEARVKLAAIQKAKYKDRPAGPYASSREGSPEVGQYYSDY</sequence>
<dbReference type="GO" id="GO:0005925">
    <property type="term" value="C:focal adhesion"/>
    <property type="evidence" value="ECO:0007669"/>
    <property type="project" value="TreeGrafter"/>
</dbReference>
<accession>A0A915JW41</accession>
<dbReference type="InterPro" id="IPR002558">
    <property type="entry name" value="ILWEQ_dom"/>
</dbReference>
<dbReference type="SUPFAM" id="SSF109885">
    <property type="entry name" value="I/LWEQ domain"/>
    <property type="match status" value="1"/>
</dbReference>
<evidence type="ECO:0000256" key="1">
    <source>
        <dbReference type="ARBA" id="ARBA00004496"/>
    </source>
</evidence>
<dbReference type="GO" id="GO:0098609">
    <property type="term" value="P:cell-cell adhesion"/>
    <property type="evidence" value="ECO:0007669"/>
    <property type="project" value="TreeGrafter"/>
</dbReference>
<dbReference type="PANTHER" id="PTHR19981">
    <property type="entry name" value="TALIN"/>
    <property type="match status" value="1"/>
</dbReference>
<dbReference type="Proteomes" id="UP000887565">
    <property type="component" value="Unplaced"/>
</dbReference>
<dbReference type="Gene3D" id="1.20.1410.10">
    <property type="entry name" value="I/LWEQ domain"/>
    <property type="match status" value="1"/>
</dbReference>
<name>A0A915JW41_ROMCU</name>
<dbReference type="GO" id="GO:0030036">
    <property type="term" value="P:actin cytoskeleton organization"/>
    <property type="evidence" value="ECO:0007669"/>
    <property type="project" value="TreeGrafter"/>
</dbReference>
<dbReference type="GO" id="GO:0005178">
    <property type="term" value="F:integrin binding"/>
    <property type="evidence" value="ECO:0007669"/>
    <property type="project" value="TreeGrafter"/>
</dbReference>
<dbReference type="GO" id="GO:0005737">
    <property type="term" value="C:cytoplasm"/>
    <property type="evidence" value="ECO:0007669"/>
    <property type="project" value="UniProtKB-SubCell"/>
</dbReference>
<dbReference type="AlphaFoldDB" id="A0A915JW41"/>
<evidence type="ECO:0000256" key="2">
    <source>
        <dbReference type="ARBA" id="ARBA00022490"/>
    </source>
</evidence>
<evidence type="ECO:0000256" key="4">
    <source>
        <dbReference type="SAM" id="MobiDB-lite"/>
    </source>
</evidence>
<evidence type="ECO:0000313" key="6">
    <source>
        <dbReference type="Proteomes" id="UP000887565"/>
    </source>
</evidence>
<dbReference type="SMART" id="SM00307">
    <property type="entry name" value="ILWEQ"/>
    <property type="match status" value="1"/>
</dbReference>
<evidence type="ECO:0000259" key="5">
    <source>
        <dbReference type="PROSITE" id="PS50945"/>
    </source>
</evidence>
<dbReference type="PANTHER" id="PTHR19981:SF1">
    <property type="entry name" value="RHEA, ISOFORM B"/>
    <property type="match status" value="1"/>
</dbReference>
<feature type="coiled-coil region" evidence="3">
    <location>
        <begin position="140"/>
        <end position="203"/>
    </location>
</feature>
<keyword evidence="3" id="KW-0175">Coiled coil</keyword>
<feature type="region of interest" description="Disordered" evidence="4">
    <location>
        <begin position="205"/>
        <end position="230"/>
    </location>
</feature>
<feature type="domain" description="I/LWEQ" evidence="5">
    <location>
        <begin position="1"/>
        <end position="208"/>
    </location>
</feature>
<dbReference type="Pfam" id="PF01608">
    <property type="entry name" value="I_LWEQ"/>
    <property type="match status" value="1"/>
</dbReference>
<reference evidence="7" key="1">
    <citation type="submission" date="2022-11" db="UniProtKB">
        <authorList>
            <consortium name="WormBaseParasite"/>
        </authorList>
    </citation>
    <scope>IDENTIFICATION</scope>
</reference>
<evidence type="ECO:0000256" key="3">
    <source>
        <dbReference type="SAM" id="Coils"/>
    </source>
</evidence>
<dbReference type="GO" id="GO:0005886">
    <property type="term" value="C:plasma membrane"/>
    <property type="evidence" value="ECO:0007669"/>
    <property type="project" value="TreeGrafter"/>
</dbReference>
<dbReference type="OMA" id="HIHIAKI"/>
<evidence type="ECO:0000313" key="7">
    <source>
        <dbReference type="WBParaSite" id="nRc.2.0.1.t30298-RA"/>
    </source>
</evidence>
<protein>
    <submittedName>
        <fullName evidence="7">I/LWEQ domain-containing protein</fullName>
    </submittedName>
</protein>
<keyword evidence="6" id="KW-1185">Reference proteome</keyword>
<dbReference type="PROSITE" id="PS50945">
    <property type="entry name" value="I_LWEQ"/>
    <property type="match status" value="1"/>
</dbReference>
<dbReference type="GO" id="GO:0003779">
    <property type="term" value="F:actin binding"/>
    <property type="evidence" value="ECO:0007669"/>
    <property type="project" value="InterPro"/>
</dbReference>
<organism evidence="6 7">
    <name type="scientific">Romanomermis culicivorax</name>
    <name type="common">Nematode worm</name>
    <dbReference type="NCBI Taxonomy" id="13658"/>
    <lineage>
        <taxon>Eukaryota</taxon>
        <taxon>Metazoa</taxon>
        <taxon>Ecdysozoa</taxon>
        <taxon>Nematoda</taxon>
        <taxon>Enoplea</taxon>
        <taxon>Dorylaimia</taxon>
        <taxon>Mermithida</taxon>
        <taxon>Mermithoidea</taxon>
        <taxon>Mermithidae</taxon>
        <taxon>Romanomermis</taxon>
    </lineage>
</organism>
<keyword evidence="2" id="KW-0963">Cytoplasm</keyword>
<dbReference type="InterPro" id="IPR035964">
    <property type="entry name" value="I/LWEQ_dom_sf"/>
</dbReference>
<feature type="region of interest" description="Disordered" evidence="4">
    <location>
        <begin position="44"/>
        <end position="64"/>
    </location>
</feature>
<comment type="subcellular location">
    <subcellularLocation>
        <location evidence="1">Cytoplasm</location>
    </subcellularLocation>
</comment>
<proteinExistence type="predicted"/>